<evidence type="ECO:0000256" key="1">
    <source>
        <dbReference type="SAM" id="MobiDB-lite"/>
    </source>
</evidence>
<dbReference type="Proteomes" id="UP000681317">
    <property type="component" value="Chromosome"/>
</dbReference>
<dbReference type="InterPro" id="IPR036761">
    <property type="entry name" value="TTHA0802/YceI-like_sf"/>
</dbReference>
<organism evidence="4 5">
    <name type="scientific">Noviluteimonas caseinilytica</name>
    <dbReference type="NCBI Taxonomy" id="2675101"/>
    <lineage>
        <taxon>Bacteria</taxon>
        <taxon>Pseudomonadati</taxon>
        <taxon>Pseudomonadota</taxon>
        <taxon>Gammaproteobacteria</taxon>
        <taxon>Lysobacterales</taxon>
        <taxon>Lysobacteraceae</taxon>
        <taxon>Noviluteimonas</taxon>
    </lineage>
</organism>
<gene>
    <name evidence="4" type="ORF">LYSCAS_18310</name>
</gene>
<dbReference type="EMBL" id="AP024545">
    <property type="protein sequence ID" value="BCT92807.1"/>
    <property type="molecule type" value="Genomic_DNA"/>
</dbReference>
<sequence>MPHRPIAAVVLLFAALAPVAGRAAEATYAIDPVHTRVMFAVSHAGFSNALGTFSGSTGTLVFDPDDWESARVDVEVPLKRLDLGDAKWNAAVLARNFLDADAHPVAHFVSTRIEPIDATHATVVGNLTLRGVTREVRLDATFHQLKRHPLPPFRRTAGFSATTTFSRKLFTMTAWPSVVGDEVELRIEAEATRSRADADDAMPATDATTTPAPSAEPAPATTTTP</sequence>
<name>A0ABM7Q625_9GAMM</name>
<dbReference type="Gene3D" id="2.40.128.110">
    <property type="entry name" value="Lipid/polyisoprenoid-binding, YceI-like"/>
    <property type="match status" value="1"/>
</dbReference>
<accession>A0ABM7Q625</accession>
<dbReference type="Pfam" id="PF04264">
    <property type="entry name" value="YceI"/>
    <property type="match status" value="1"/>
</dbReference>
<keyword evidence="2" id="KW-0732">Signal</keyword>
<protein>
    <submittedName>
        <fullName evidence="4">Polyisoprenoid-binding protein</fullName>
    </submittedName>
</protein>
<feature type="signal peptide" evidence="2">
    <location>
        <begin position="1"/>
        <end position="23"/>
    </location>
</feature>
<dbReference type="PANTHER" id="PTHR34406:SF1">
    <property type="entry name" value="PROTEIN YCEI"/>
    <property type="match status" value="1"/>
</dbReference>
<evidence type="ECO:0000259" key="3">
    <source>
        <dbReference type="SMART" id="SM00867"/>
    </source>
</evidence>
<dbReference type="PANTHER" id="PTHR34406">
    <property type="entry name" value="PROTEIN YCEI"/>
    <property type="match status" value="1"/>
</dbReference>
<evidence type="ECO:0000256" key="2">
    <source>
        <dbReference type="SAM" id="SignalP"/>
    </source>
</evidence>
<keyword evidence="5" id="KW-1185">Reference proteome</keyword>
<feature type="compositionally biased region" description="Low complexity" evidence="1">
    <location>
        <begin position="201"/>
        <end position="225"/>
    </location>
</feature>
<proteinExistence type="predicted"/>
<evidence type="ECO:0000313" key="4">
    <source>
        <dbReference type="EMBL" id="BCT92807.1"/>
    </source>
</evidence>
<dbReference type="SMART" id="SM00867">
    <property type="entry name" value="YceI"/>
    <property type="match status" value="1"/>
</dbReference>
<feature type="domain" description="Lipid/polyisoprenoid-binding YceI-like" evidence="3">
    <location>
        <begin position="27"/>
        <end position="192"/>
    </location>
</feature>
<dbReference type="RefSeq" id="WP_213433737.1">
    <property type="nucleotide sequence ID" value="NZ_AP024545.1"/>
</dbReference>
<dbReference type="InterPro" id="IPR007372">
    <property type="entry name" value="Lipid/polyisoprenoid-bd_YceI"/>
</dbReference>
<feature type="region of interest" description="Disordered" evidence="1">
    <location>
        <begin position="190"/>
        <end position="225"/>
    </location>
</feature>
<reference evidence="4 5" key="1">
    <citation type="submission" date="2021-03" db="EMBL/GenBank/DDBJ databases">
        <title>Complete Genome Sequences of Two Lysobacter Strains Isolated from Sea Water (Lysobacter caseinilyticus) and Soil (Lysobacter helvus) in South Korea.</title>
        <authorList>
            <person name="Watanabe Y."/>
            <person name="Arakawa K."/>
        </authorList>
    </citation>
    <scope>NUCLEOTIDE SEQUENCE [LARGE SCALE GENOMIC DNA]</scope>
    <source>
        <strain evidence="4 5">KVB24</strain>
    </source>
</reference>
<dbReference type="SUPFAM" id="SSF101874">
    <property type="entry name" value="YceI-like"/>
    <property type="match status" value="1"/>
</dbReference>
<feature type="chain" id="PRO_5046254954" evidence="2">
    <location>
        <begin position="24"/>
        <end position="225"/>
    </location>
</feature>
<evidence type="ECO:0000313" key="5">
    <source>
        <dbReference type="Proteomes" id="UP000681317"/>
    </source>
</evidence>